<dbReference type="EMBL" id="AWWV01006669">
    <property type="protein sequence ID" value="OMP00304.1"/>
    <property type="molecule type" value="Genomic_DNA"/>
</dbReference>
<reference evidence="7 8" key="1">
    <citation type="submission" date="2013-09" db="EMBL/GenBank/DDBJ databases">
        <title>Corchorus capsularis genome sequencing.</title>
        <authorList>
            <person name="Alam M."/>
            <person name="Haque M.S."/>
            <person name="Islam M.S."/>
            <person name="Emdad E.M."/>
            <person name="Islam M.M."/>
            <person name="Ahmed B."/>
            <person name="Halim A."/>
            <person name="Hossen Q.M.M."/>
            <person name="Hossain M.Z."/>
            <person name="Ahmed R."/>
            <person name="Khan M.M."/>
            <person name="Islam R."/>
            <person name="Rashid M.M."/>
            <person name="Khan S.A."/>
            <person name="Rahman M.S."/>
            <person name="Alam M."/>
        </authorList>
    </citation>
    <scope>NUCLEOTIDE SEQUENCE [LARGE SCALE GENOMIC DNA]</scope>
    <source>
        <strain evidence="8">cv. CVL-1</strain>
        <tissue evidence="7">Whole seedling</tissue>
    </source>
</reference>
<evidence type="ECO:0000256" key="4">
    <source>
        <dbReference type="PROSITE-ProRule" id="PRU00027"/>
    </source>
</evidence>
<gene>
    <name evidence="7" type="ORF">CCACVL1_03387</name>
</gene>
<evidence type="ECO:0000313" key="8">
    <source>
        <dbReference type="Proteomes" id="UP000188268"/>
    </source>
</evidence>
<dbReference type="GO" id="GO:0003677">
    <property type="term" value="F:DNA binding"/>
    <property type="evidence" value="ECO:0007669"/>
    <property type="project" value="InterPro"/>
</dbReference>
<feature type="domain" description="BED-type" evidence="6">
    <location>
        <begin position="41"/>
        <end position="96"/>
    </location>
</feature>
<keyword evidence="1" id="KW-0479">Metal-binding</keyword>
<evidence type="ECO:0000313" key="7">
    <source>
        <dbReference type="EMBL" id="OMP00304.1"/>
    </source>
</evidence>
<dbReference type="AlphaFoldDB" id="A0A1R3JZP8"/>
<dbReference type="OrthoDB" id="2013475at2759"/>
<evidence type="ECO:0000256" key="2">
    <source>
        <dbReference type="ARBA" id="ARBA00022771"/>
    </source>
</evidence>
<dbReference type="OMA" id="WANIGCT"/>
<sequence>MDASGSSTPSVETATSTPSTNTPMTDSSTQNSSPKRSSKRGKSDPAWAHCRLMESTTSKGKLMCMYCQKAFAGGGINRFKQHLAGIKGEMEALASIGPGYKGPNFYDVRGFLLAKNVEATKKFVDSFRETWKSPGCTIMADGWTDQCRSTLINFLVYCPKFIVFLKSVDASDASKTADMLYKLFIEVVLFVGPENVVHMVTDNASNYVAAGRLLEHEFPKLYWSPCTTHCLNLMLHDIGKLNEVGDIVSHASKITKYIYNHCYALHLMRKHTNGREILCPASTRFATNFIALQSILAQKDALRAMVTSREWTLSAYAKDINGRKFVDLVLDSTFWKQCATIVKVTEPLVRVLRIVDSEDRLAIGYMQLHKNLHTAGYWLNPRNQYSSVEMEQNQHTVSGLIDVIEGPFGSPKPDITMDHVTLETLRPSTILSRPSISRLNIQSIWITMNQTAPERYSHGDSDLRSHLTSEIKIFTTAQGDFGRKSAIADRDSMLPGRNYDPISFEDFMETGDWMLEEEPGSLSIDELEDFDQLSSSHIGAQIEDLNLGDILADDDDDANDVEVAIGDRNQSYMDTPLIRSQNLGDEVSPRSNAHGIDTNLSPWPLVNFD</sequence>
<dbReference type="SUPFAM" id="SSF53098">
    <property type="entry name" value="Ribonuclease H-like"/>
    <property type="match status" value="1"/>
</dbReference>
<protein>
    <submittedName>
        <fullName evidence="7">Putative Zinc finger, BED-type</fullName>
    </submittedName>
</protein>
<dbReference type="InterPro" id="IPR003656">
    <property type="entry name" value="Znf_BED"/>
</dbReference>
<evidence type="ECO:0000256" key="5">
    <source>
        <dbReference type="SAM" id="MobiDB-lite"/>
    </source>
</evidence>
<keyword evidence="2 4" id="KW-0863">Zinc-finger</keyword>
<dbReference type="PANTHER" id="PTHR32166">
    <property type="entry name" value="OSJNBA0013A04.12 PROTEIN"/>
    <property type="match status" value="1"/>
</dbReference>
<proteinExistence type="predicted"/>
<dbReference type="Gramene" id="OMP00304">
    <property type="protein sequence ID" value="OMP00304"/>
    <property type="gene ID" value="CCACVL1_03387"/>
</dbReference>
<organism evidence="7 8">
    <name type="scientific">Corchorus capsularis</name>
    <name type="common">Jute</name>
    <dbReference type="NCBI Taxonomy" id="210143"/>
    <lineage>
        <taxon>Eukaryota</taxon>
        <taxon>Viridiplantae</taxon>
        <taxon>Streptophyta</taxon>
        <taxon>Embryophyta</taxon>
        <taxon>Tracheophyta</taxon>
        <taxon>Spermatophyta</taxon>
        <taxon>Magnoliopsida</taxon>
        <taxon>eudicotyledons</taxon>
        <taxon>Gunneridae</taxon>
        <taxon>Pentapetalae</taxon>
        <taxon>rosids</taxon>
        <taxon>malvids</taxon>
        <taxon>Malvales</taxon>
        <taxon>Malvaceae</taxon>
        <taxon>Grewioideae</taxon>
        <taxon>Apeibeae</taxon>
        <taxon>Corchorus</taxon>
    </lineage>
</organism>
<accession>A0A1R3JZP8</accession>
<keyword evidence="3" id="KW-0862">Zinc</keyword>
<feature type="region of interest" description="Disordered" evidence="5">
    <location>
        <begin position="1"/>
        <end position="45"/>
    </location>
</feature>
<feature type="compositionally biased region" description="Polar residues" evidence="5">
    <location>
        <begin position="1"/>
        <end position="31"/>
    </location>
</feature>
<name>A0A1R3JZP8_COCAP</name>
<dbReference type="Proteomes" id="UP000188268">
    <property type="component" value="Unassembled WGS sequence"/>
</dbReference>
<dbReference type="GO" id="GO:0008270">
    <property type="term" value="F:zinc ion binding"/>
    <property type="evidence" value="ECO:0007669"/>
    <property type="project" value="UniProtKB-KW"/>
</dbReference>
<evidence type="ECO:0000259" key="6">
    <source>
        <dbReference type="PROSITE" id="PS50808"/>
    </source>
</evidence>
<dbReference type="InterPro" id="IPR012337">
    <property type="entry name" value="RNaseH-like_sf"/>
</dbReference>
<dbReference type="Pfam" id="PF02892">
    <property type="entry name" value="zf-BED"/>
    <property type="match status" value="1"/>
</dbReference>
<evidence type="ECO:0000256" key="3">
    <source>
        <dbReference type="ARBA" id="ARBA00022833"/>
    </source>
</evidence>
<dbReference type="PANTHER" id="PTHR32166:SF88">
    <property type="entry name" value="HAT TRANSPOSON SUPERFAMILY"/>
    <property type="match status" value="1"/>
</dbReference>
<keyword evidence="8" id="KW-1185">Reference proteome</keyword>
<dbReference type="PROSITE" id="PS50808">
    <property type="entry name" value="ZF_BED"/>
    <property type="match status" value="1"/>
</dbReference>
<dbReference type="Pfam" id="PF04937">
    <property type="entry name" value="DUF659"/>
    <property type="match status" value="1"/>
</dbReference>
<dbReference type="InterPro" id="IPR007021">
    <property type="entry name" value="DUF659"/>
</dbReference>
<evidence type="ECO:0000256" key="1">
    <source>
        <dbReference type="ARBA" id="ARBA00022723"/>
    </source>
</evidence>
<dbReference type="STRING" id="210143.A0A1R3JZP8"/>
<comment type="caution">
    <text evidence="7">The sequence shown here is derived from an EMBL/GenBank/DDBJ whole genome shotgun (WGS) entry which is preliminary data.</text>
</comment>